<dbReference type="PROSITE" id="PS50835">
    <property type="entry name" value="IG_LIKE"/>
    <property type="match status" value="1"/>
</dbReference>
<feature type="compositionally biased region" description="Basic and acidic residues" evidence="4">
    <location>
        <begin position="280"/>
        <end position="295"/>
    </location>
</feature>
<dbReference type="InterPro" id="IPR007110">
    <property type="entry name" value="Ig-like_dom"/>
</dbReference>
<dbReference type="Proteomes" id="UP000265000">
    <property type="component" value="Unplaced"/>
</dbReference>
<dbReference type="GO" id="GO:0009897">
    <property type="term" value="C:external side of plasma membrane"/>
    <property type="evidence" value="ECO:0007669"/>
    <property type="project" value="TreeGrafter"/>
</dbReference>
<evidence type="ECO:0000256" key="1">
    <source>
        <dbReference type="ARBA" id="ARBA00004370"/>
    </source>
</evidence>
<evidence type="ECO:0000256" key="3">
    <source>
        <dbReference type="ARBA" id="ARBA00023319"/>
    </source>
</evidence>
<sequence>MFKSRSRRAGIWTAYLYFLVALIPGSTSVGNVTKTITAFVTETVILPCRITVDGELPTLEWSKEGLSPPNITFLYRDGCETFGMKNPALLYRTNLVLNELKDGNISQIIYNLRPSDGGVYQCRTFKGGQWKVHAVLVLNVGAVSEPKLTVVPSTSGVTLECTAQCWFPEPEITMLDDGGNEIIAGNPTRVSASECFTVTVRADVQTLTNRVICRVHEALLNQTRKTEIFIPDHWMQSCSNMASSTGITVFILTGLILCGIAYLLQGKFCGMRPNPCLPRCEDQRSTASPEKDHMNPKSSQMKPEQERLKSNPSGTSQQDQSRRDCRDPLNGTEQETQHSSSDRSTGPATSKMKDAGLADKYPSPQKKDGPENNPASAPKETNRLRVPSLHRSLSHRSSSSEESELLIEKP</sequence>
<feature type="compositionally biased region" description="Acidic residues" evidence="4">
    <location>
        <begin position="401"/>
        <end position="410"/>
    </location>
</feature>
<keyword evidence="5" id="KW-0812">Transmembrane</keyword>
<dbReference type="PANTHER" id="PTHR24100">
    <property type="entry name" value="BUTYROPHILIN"/>
    <property type="match status" value="1"/>
</dbReference>
<evidence type="ECO:0000259" key="7">
    <source>
        <dbReference type="PROSITE" id="PS50835"/>
    </source>
</evidence>
<reference evidence="8" key="1">
    <citation type="submission" date="2025-08" db="UniProtKB">
        <authorList>
            <consortium name="Ensembl"/>
        </authorList>
    </citation>
    <scope>IDENTIFICATION</scope>
</reference>
<dbReference type="InterPro" id="IPR053896">
    <property type="entry name" value="BTN3A2-like_Ig-C"/>
</dbReference>
<dbReference type="GO" id="GO:0001817">
    <property type="term" value="P:regulation of cytokine production"/>
    <property type="evidence" value="ECO:0007669"/>
    <property type="project" value="TreeGrafter"/>
</dbReference>
<keyword evidence="9" id="KW-1185">Reference proteome</keyword>
<feature type="transmembrane region" description="Helical" evidence="5">
    <location>
        <begin position="245"/>
        <end position="264"/>
    </location>
</feature>
<dbReference type="InterPro" id="IPR050504">
    <property type="entry name" value="IgSF_BTN/MOG"/>
</dbReference>
<reference evidence="8" key="2">
    <citation type="submission" date="2025-09" db="UniProtKB">
        <authorList>
            <consortium name="Ensembl"/>
        </authorList>
    </citation>
    <scope>IDENTIFICATION</scope>
</reference>
<keyword evidence="6" id="KW-0732">Signal</keyword>
<evidence type="ECO:0000313" key="9">
    <source>
        <dbReference type="Proteomes" id="UP000265000"/>
    </source>
</evidence>
<feature type="signal peptide" evidence="6">
    <location>
        <begin position="1"/>
        <end position="28"/>
    </location>
</feature>
<dbReference type="GO" id="GO:0050852">
    <property type="term" value="P:T cell receptor signaling pathway"/>
    <property type="evidence" value="ECO:0007669"/>
    <property type="project" value="TreeGrafter"/>
</dbReference>
<evidence type="ECO:0000256" key="4">
    <source>
        <dbReference type="SAM" id="MobiDB-lite"/>
    </source>
</evidence>
<dbReference type="SUPFAM" id="SSF48726">
    <property type="entry name" value="Immunoglobulin"/>
    <property type="match status" value="2"/>
</dbReference>
<feature type="region of interest" description="Disordered" evidence="4">
    <location>
        <begin position="280"/>
        <end position="410"/>
    </location>
</feature>
<dbReference type="Gene3D" id="2.60.40.10">
    <property type="entry name" value="Immunoglobulins"/>
    <property type="match status" value="2"/>
</dbReference>
<evidence type="ECO:0000256" key="6">
    <source>
        <dbReference type="SAM" id="SignalP"/>
    </source>
</evidence>
<keyword evidence="3" id="KW-0393">Immunoglobulin domain</keyword>
<feature type="compositionally biased region" description="Polar residues" evidence="4">
    <location>
        <begin position="331"/>
        <end position="348"/>
    </location>
</feature>
<protein>
    <submittedName>
        <fullName evidence="8">Butyrophilin-like protein 2</fullName>
    </submittedName>
</protein>
<proteinExistence type="predicted"/>
<dbReference type="Ensembl" id="ENSFHET00000034250.1">
    <property type="protein sequence ID" value="ENSFHEP00000033055.1"/>
    <property type="gene ID" value="ENSFHEG00000019927.1"/>
</dbReference>
<dbReference type="GO" id="GO:0005102">
    <property type="term" value="F:signaling receptor binding"/>
    <property type="evidence" value="ECO:0007669"/>
    <property type="project" value="TreeGrafter"/>
</dbReference>
<feature type="compositionally biased region" description="Polar residues" evidence="4">
    <location>
        <begin position="310"/>
        <end position="319"/>
    </location>
</feature>
<organism evidence="8 9">
    <name type="scientific">Fundulus heteroclitus</name>
    <name type="common">Killifish</name>
    <name type="synonym">Mummichog</name>
    <dbReference type="NCBI Taxonomy" id="8078"/>
    <lineage>
        <taxon>Eukaryota</taxon>
        <taxon>Metazoa</taxon>
        <taxon>Chordata</taxon>
        <taxon>Craniata</taxon>
        <taxon>Vertebrata</taxon>
        <taxon>Euteleostomi</taxon>
        <taxon>Actinopterygii</taxon>
        <taxon>Neopterygii</taxon>
        <taxon>Teleostei</taxon>
        <taxon>Neoteleostei</taxon>
        <taxon>Acanthomorphata</taxon>
        <taxon>Ovalentaria</taxon>
        <taxon>Atherinomorphae</taxon>
        <taxon>Cyprinodontiformes</taxon>
        <taxon>Fundulidae</taxon>
        <taxon>Fundulus</taxon>
    </lineage>
</organism>
<name>A0A3Q2UMZ5_FUNHE</name>
<dbReference type="GeneTree" id="ENSGT01120000272287"/>
<dbReference type="InterPro" id="IPR036179">
    <property type="entry name" value="Ig-like_dom_sf"/>
</dbReference>
<evidence type="ECO:0000256" key="2">
    <source>
        <dbReference type="ARBA" id="ARBA00023136"/>
    </source>
</evidence>
<dbReference type="SMART" id="SM00409">
    <property type="entry name" value="IG"/>
    <property type="match status" value="1"/>
</dbReference>
<dbReference type="PANTHER" id="PTHR24100:SF151">
    <property type="entry name" value="ICOS LIGAND"/>
    <property type="match status" value="1"/>
</dbReference>
<keyword evidence="2 5" id="KW-0472">Membrane</keyword>
<dbReference type="InterPro" id="IPR013783">
    <property type="entry name" value="Ig-like_fold"/>
</dbReference>
<keyword evidence="5" id="KW-1133">Transmembrane helix</keyword>
<evidence type="ECO:0000313" key="8">
    <source>
        <dbReference type="Ensembl" id="ENSFHEP00000033055.1"/>
    </source>
</evidence>
<accession>A0A3Q2UMZ5</accession>
<evidence type="ECO:0000256" key="5">
    <source>
        <dbReference type="SAM" id="Phobius"/>
    </source>
</evidence>
<feature type="domain" description="Ig-like" evidence="7">
    <location>
        <begin position="24"/>
        <end position="123"/>
    </location>
</feature>
<feature type="chain" id="PRO_5018700087" evidence="6">
    <location>
        <begin position="29"/>
        <end position="410"/>
    </location>
</feature>
<comment type="subcellular location">
    <subcellularLocation>
        <location evidence="1">Membrane</location>
    </subcellularLocation>
</comment>
<dbReference type="Pfam" id="PF22705">
    <property type="entry name" value="C2-set_3"/>
    <property type="match status" value="1"/>
</dbReference>
<dbReference type="InterPro" id="IPR003599">
    <property type="entry name" value="Ig_sub"/>
</dbReference>
<dbReference type="AlphaFoldDB" id="A0A3Q2UMZ5"/>